<dbReference type="SUPFAM" id="SSF50249">
    <property type="entry name" value="Nucleic acid-binding proteins"/>
    <property type="match status" value="1"/>
</dbReference>
<keyword evidence="3 6" id="KW-0238">DNA-binding</keyword>
<dbReference type="GO" id="GO:0005737">
    <property type="term" value="C:cytoplasm"/>
    <property type="evidence" value="ECO:0007669"/>
    <property type="project" value="UniProtKB-SubCell"/>
</dbReference>
<evidence type="ECO:0000256" key="2">
    <source>
        <dbReference type="ARBA" id="ARBA00022763"/>
    </source>
</evidence>
<comment type="subcellular location">
    <subcellularLocation>
        <location evidence="6">Cytoplasm</location>
    </subcellularLocation>
</comment>
<dbReference type="SUPFAM" id="SSF46929">
    <property type="entry name" value="DNA helicase RuvA subunit, C-terminal domain"/>
    <property type="match status" value="1"/>
</dbReference>
<dbReference type="OrthoDB" id="5293449at2"/>
<dbReference type="GO" id="GO:0048476">
    <property type="term" value="C:Holliday junction resolvase complex"/>
    <property type="evidence" value="ECO:0007669"/>
    <property type="project" value="UniProtKB-UniRule"/>
</dbReference>
<dbReference type="Pfam" id="PF01330">
    <property type="entry name" value="RuvA_N"/>
    <property type="match status" value="1"/>
</dbReference>
<evidence type="ECO:0000313" key="9">
    <source>
        <dbReference type="Proteomes" id="UP000182771"/>
    </source>
</evidence>
<sequence>MITHLEGRLVEKTPTYIVIDCNGVGYWVNISLNTFSQLPDSERVKVYTYLQVKEDAHTLFGFFDKSERELFTLLISVSGVGAATARVMLSSLSPTQLRSAIINNEVRTIQSAKGIGAKTAQRIILDLREKVLKLSEDPSLPTLPQGQPHKEEALAALEVLGYPRKTAEGVVGKILSQSSEELSVEQLIKQALKQL</sequence>
<feature type="region of interest" description="Domain III" evidence="6">
    <location>
        <begin position="151"/>
        <end position="195"/>
    </location>
</feature>
<keyword evidence="2 6" id="KW-0227">DNA damage</keyword>
<evidence type="ECO:0000259" key="7">
    <source>
        <dbReference type="SMART" id="SM00278"/>
    </source>
</evidence>
<organism evidence="8 9">
    <name type="scientific">Capnocytophaga granulosa</name>
    <dbReference type="NCBI Taxonomy" id="45242"/>
    <lineage>
        <taxon>Bacteria</taxon>
        <taxon>Pseudomonadati</taxon>
        <taxon>Bacteroidota</taxon>
        <taxon>Flavobacteriia</taxon>
        <taxon>Flavobacteriales</taxon>
        <taxon>Flavobacteriaceae</taxon>
        <taxon>Capnocytophaga</taxon>
    </lineage>
</organism>
<dbReference type="EMBL" id="FNND01000002">
    <property type="protein sequence ID" value="SDW36604.1"/>
    <property type="molecule type" value="Genomic_DNA"/>
</dbReference>
<dbReference type="InterPro" id="IPR013849">
    <property type="entry name" value="DNA_helicase_Holl-junc_RuvA_I"/>
</dbReference>
<keyword evidence="8" id="KW-0067">ATP-binding</keyword>
<dbReference type="Pfam" id="PF07499">
    <property type="entry name" value="RuvA_C"/>
    <property type="match status" value="1"/>
</dbReference>
<feature type="domain" description="Helix-hairpin-helix DNA-binding motif class 1" evidence="7">
    <location>
        <begin position="107"/>
        <end position="126"/>
    </location>
</feature>
<keyword evidence="8" id="KW-0347">Helicase</keyword>
<dbReference type="GO" id="GO:0009378">
    <property type="term" value="F:four-way junction helicase activity"/>
    <property type="evidence" value="ECO:0007669"/>
    <property type="project" value="InterPro"/>
</dbReference>
<dbReference type="InterPro" id="IPR010994">
    <property type="entry name" value="RuvA_2-like"/>
</dbReference>
<dbReference type="InterPro" id="IPR011114">
    <property type="entry name" value="RuvA_C"/>
</dbReference>
<evidence type="ECO:0000256" key="6">
    <source>
        <dbReference type="HAMAP-Rule" id="MF_00031"/>
    </source>
</evidence>
<keyword evidence="8" id="KW-0547">Nucleotide-binding</keyword>
<dbReference type="InterPro" id="IPR012340">
    <property type="entry name" value="NA-bd_OB-fold"/>
</dbReference>
<dbReference type="RefSeq" id="WP_016420364.1">
    <property type="nucleotide sequence ID" value="NZ_CAJPRD010000013.1"/>
</dbReference>
<dbReference type="CDD" id="cd14332">
    <property type="entry name" value="UBA_RuvA_C"/>
    <property type="match status" value="1"/>
</dbReference>
<evidence type="ECO:0000256" key="1">
    <source>
        <dbReference type="ARBA" id="ARBA00022490"/>
    </source>
</evidence>
<comment type="function">
    <text evidence="6">The RuvA-RuvB-RuvC complex processes Holliday junction (HJ) DNA during genetic recombination and DNA repair, while the RuvA-RuvB complex plays an important role in the rescue of blocked DNA replication forks via replication fork reversal (RFR). RuvA specifically binds to HJ cruciform DNA, conferring on it an open structure. The RuvB hexamer acts as an ATP-dependent pump, pulling dsDNA into and through the RuvAB complex. HJ branch migration allows RuvC to scan DNA until it finds its consensus sequence, where it cleaves and resolves the cruciform DNA.</text>
</comment>
<dbReference type="InterPro" id="IPR036267">
    <property type="entry name" value="RuvA_C_sf"/>
</dbReference>
<dbReference type="GO" id="GO:0006281">
    <property type="term" value="P:DNA repair"/>
    <property type="evidence" value="ECO:0007669"/>
    <property type="project" value="UniProtKB-UniRule"/>
</dbReference>
<dbReference type="SUPFAM" id="SSF47781">
    <property type="entry name" value="RuvA domain 2-like"/>
    <property type="match status" value="1"/>
</dbReference>
<evidence type="ECO:0000256" key="3">
    <source>
        <dbReference type="ARBA" id="ARBA00023125"/>
    </source>
</evidence>
<protein>
    <recommendedName>
        <fullName evidence="6">Holliday junction branch migration complex subunit RuvA</fullName>
    </recommendedName>
</protein>
<gene>
    <name evidence="6" type="primary">ruvA</name>
    <name evidence="8" type="ORF">SAMN05444420_10229</name>
</gene>
<comment type="caution">
    <text evidence="8">The sequence shown here is derived from an EMBL/GenBank/DDBJ whole genome shotgun (WGS) entry which is preliminary data.</text>
</comment>
<dbReference type="Proteomes" id="UP000182771">
    <property type="component" value="Unassembled WGS sequence"/>
</dbReference>
<comment type="domain">
    <text evidence="6">Has three domains with a flexible linker between the domains II and III and assumes an 'L' shape. Domain III is highly mobile and contacts RuvB.</text>
</comment>
<keyword evidence="4 6" id="KW-0233">DNA recombination</keyword>
<dbReference type="Gene3D" id="1.10.8.10">
    <property type="entry name" value="DNA helicase RuvA subunit, C-terminal domain"/>
    <property type="match status" value="1"/>
</dbReference>
<dbReference type="InterPro" id="IPR000085">
    <property type="entry name" value="RuvA"/>
</dbReference>
<feature type="domain" description="Helix-hairpin-helix DNA-binding motif class 1" evidence="7">
    <location>
        <begin position="72"/>
        <end position="91"/>
    </location>
</feature>
<dbReference type="GO" id="GO:0005524">
    <property type="term" value="F:ATP binding"/>
    <property type="evidence" value="ECO:0007669"/>
    <property type="project" value="InterPro"/>
</dbReference>
<dbReference type="NCBIfam" id="TIGR00084">
    <property type="entry name" value="ruvA"/>
    <property type="match status" value="1"/>
</dbReference>
<dbReference type="GO" id="GO:0006310">
    <property type="term" value="P:DNA recombination"/>
    <property type="evidence" value="ECO:0007669"/>
    <property type="project" value="UniProtKB-UniRule"/>
</dbReference>
<keyword evidence="5 6" id="KW-0234">DNA repair</keyword>
<evidence type="ECO:0000256" key="5">
    <source>
        <dbReference type="ARBA" id="ARBA00023204"/>
    </source>
</evidence>
<dbReference type="Gene3D" id="2.40.50.140">
    <property type="entry name" value="Nucleic acid-binding proteins"/>
    <property type="match status" value="1"/>
</dbReference>
<dbReference type="GeneID" id="85016131"/>
<dbReference type="GO" id="GO:0009379">
    <property type="term" value="C:Holliday junction helicase complex"/>
    <property type="evidence" value="ECO:0007669"/>
    <property type="project" value="InterPro"/>
</dbReference>
<evidence type="ECO:0000313" key="8">
    <source>
        <dbReference type="EMBL" id="SDW36604.1"/>
    </source>
</evidence>
<dbReference type="InterPro" id="IPR003583">
    <property type="entry name" value="Hlx-hairpin-Hlx_DNA-bd_motif"/>
</dbReference>
<accession>A0A1H2SZY8</accession>
<dbReference type="SMART" id="SM00278">
    <property type="entry name" value="HhH1"/>
    <property type="match status" value="2"/>
</dbReference>
<dbReference type="HAMAP" id="MF_00031">
    <property type="entry name" value="DNA_HJ_migration_RuvA"/>
    <property type="match status" value="1"/>
</dbReference>
<reference evidence="8 9" key="1">
    <citation type="submission" date="2016-10" db="EMBL/GenBank/DDBJ databases">
        <authorList>
            <person name="Varghese N."/>
            <person name="Submissions S."/>
        </authorList>
    </citation>
    <scope>NUCLEOTIDE SEQUENCE [LARGE SCALE GENOMIC DNA]</scope>
    <source>
        <strain evidence="8 9">DSM 11449</strain>
    </source>
</reference>
<name>A0A1H2SZY8_9FLAO</name>
<proteinExistence type="inferred from homology"/>
<dbReference type="Gene3D" id="1.10.150.20">
    <property type="entry name" value="5' to 3' exonuclease, C-terminal subdomain"/>
    <property type="match status" value="1"/>
</dbReference>
<dbReference type="Pfam" id="PF14520">
    <property type="entry name" value="HHH_5"/>
    <property type="match status" value="1"/>
</dbReference>
<keyword evidence="9" id="KW-1185">Reference proteome</keyword>
<keyword evidence="1 6" id="KW-0963">Cytoplasm</keyword>
<comment type="similarity">
    <text evidence="6">Belongs to the RuvA family.</text>
</comment>
<comment type="subunit">
    <text evidence="6">Homotetramer. Forms an RuvA(8)-RuvB(12)-Holliday junction (HJ) complex. HJ DNA is sandwiched between 2 RuvA tetramers; dsDNA enters through RuvA and exits via RuvB. An RuvB hexamer assembles on each DNA strand where it exits the tetramer. Each RuvB hexamer is contacted by two RuvA subunits (via domain III) on 2 adjacent RuvB subunits; this complex drives branch migration. In the full resolvosome a probable DNA-RuvA(4)-RuvB(12)-RuvC(2) complex forms which resolves the HJ.</text>
</comment>
<dbReference type="AlphaFoldDB" id="A0A1H2SZY8"/>
<evidence type="ECO:0000256" key="4">
    <source>
        <dbReference type="ARBA" id="ARBA00023172"/>
    </source>
</evidence>
<comment type="caution">
    <text evidence="6">Lacks conserved residue(s) required for the propagation of feature annotation.</text>
</comment>
<keyword evidence="8" id="KW-0378">Hydrolase</keyword>
<dbReference type="GO" id="GO:0000400">
    <property type="term" value="F:four-way junction DNA binding"/>
    <property type="evidence" value="ECO:0007669"/>
    <property type="project" value="UniProtKB-UniRule"/>
</dbReference>